<evidence type="ECO:0000313" key="3">
    <source>
        <dbReference type="EMBL" id="KAK0143536.1"/>
    </source>
</evidence>
<dbReference type="SUPFAM" id="SSF48726">
    <property type="entry name" value="Immunoglobulin"/>
    <property type="match status" value="29"/>
</dbReference>
<dbReference type="EMBL" id="JAOPHQ010003412">
    <property type="protein sequence ID" value="KAK0143536.1"/>
    <property type="molecule type" value="Genomic_DNA"/>
</dbReference>
<evidence type="ECO:0000313" key="4">
    <source>
        <dbReference type="Proteomes" id="UP001174136"/>
    </source>
</evidence>
<dbReference type="Gene3D" id="2.60.40.10">
    <property type="entry name" value="Immunoglobulins"/>
    <property type="match status" value="29"/>
</dbReference>
<feature type="domain" description="Ig-like" evidence="2">
    <location>
        <begin position="129"/>
        <end position="217"/>
    </location>
</feature>
<gene>
    <name evidence="3" type="primary">TTN_17</name>
    <name evidence="3" type="ORF">N1851_018372</name>
</gene>
<dbReference type="SMART" id="SM00408">
    <property type="entry name" value="IGc2"/>
    <property type="match status" value="28"/>
</dbReference>
<dbReference type="Proteomes" id="UP001174136">
    <property type="component" value="Unassembled WGS sequence"/>
</dbReference>
<dbReference type="InterPro" id="IPR013106">
    <property type="entry name" value="Ig_V-set"/>
</dbReference>
<dbReference type="InterPro" id="IPR003599">
    <property type="entry name" value="Ig_sub"/>
</dbReference>
<dbReference type="Pfam" id="PF07679">
    <property type="entry name" value="I-set"/>
    <property type="match status" value="29"/>
</dbReference>
<dbReference type="PANTHER" id="PTHR47633">
    <property type="entry name" value="IMMUNOGLOBULIN"/>
    <property type="match status" value="1"/>
</dbReference>
<dbReference type="FunFam" id="2.60.40.10:FF:000107">
    <property type="entry name" value="Myosin, light chain kinase a"/>
    <property type="match status" value="3"/>
</dbReference>
<feature type="domain" description="Ig-like" evidence="2">
    <location>
        <begin position="12"/>
        <end position="101"/>
    </location>
</feature>
<accession>A0AA47NYG2</accession>
<feature type="domain" description="Ig-like" evidence="2">
    <location>
        <begin position="2451"/>
        <end position="2541"/>
    </location>
</feature>
<feature type="domain" description="Ig-like" evidence="2">
    <location>
        <begin position="409"/>
        <end position="498"/>
    </location>
</feature>
<feature type="domain" description="Ig-like" evidence="2">
    <location>
        <begin position="952"/>
        <end position="1040"/>
    </location>
</feature>
<dbReference type="FunFam" id="2.60.40.10:FF:000022">
    <property type="entry name" value="Cardiac titin"/>
    <property type="match status" value="26"/>
</dbReference>
<feature type="domain" description="Ig-like" evidence="2">
    <location>
        <begin position="1983"/>
        <end position="2071"/>
    </location>
</feature>
<feature type="domain" description="Ig-like" evidence="2">
    <location>
        <begin position="2076"/>
        <end position="2165"/>
    </location>
</feature>
<feature type="domain" description="Ig-like" evidence="2">
    <location>
        <begin position="1327"/>
        <end position="1416"/>
    </location>
</feature>
<feature type="domain" description="Ig-like" evidence="2">
    <location>
        <begin position="785"/>
        <end position="874"/>
    </location>
</feature>
<feature type="domain" description="Ig-like" evidence="2">
    <location>
        <begin position="2169"/>
        <end position="2253"/>
    </location>
</feature>
<dbReference type="CDD" id="cd00096">
    <property type="entry name" value="Ig"/>
    <property type="match status" value="12"/>
</dbReference>
<dbReference type="InterPro" id="IPR013098">
    <property type="entry name" value="Ig_I-set"/>
</dbReference>
<dbReference type="SMART" id="SM00409">
    <property type="entry name" value="IG"/>
    <property type="match status" value="29"/>
</dbReference>
<reference evidence="3" key="1">
    <citation type="journal article" date="2023" name="Front. Mar. Sci.">
        <title>A new Merluccius polli reference genome to investigate the effects of global change in West African waters.</title>
        <authorList>
            <person name="Mateo J.L."/>
            <person name="Blanco-Fernandez C."/>
            <person name="Garcia-Vazquez E."/>
            <person name="Machado-Schiaffino G."/>
        </authorList>
    </citation>
    <scope>NUCLEOTIDE SEQUENCE</scope>
    <source>
        <strain evidence="3">C29</strain>
        <tissue evidence="3">Fin</tissue>
    </source>
</reference>
<dbReference type="GO" id="GO:0055013">
    <property type="term" value="P:cardiac muscle cell development"/>
    <property type="evidence" value="ECO:0007669"/>
    <property type="project" value="UniProtKB-ARBA"/>
</dbReference>
<feature type="domain" description="Ig-like" evidence="2">
    <location>
        <begin position="1421"/>
        <end position="1509"/>
    </location>
</feature>
<feature type="domain" description="Ig-like" evidence="2">
    <location>
        <begin position="2546"/>
        <end position="2634"/>
    </location>
</feature>
<dbReference type="PROSITE" id="PS50835">
    <property type="entry name" value="IG_LIKE"/>
    <property type="match status" value="27"/>
</dbReference>
<sequence>MTNLILFCASVPPVFKQKISSLEINVGSHTKLECEIEDAPNVTFKWYKSGVEIRQSDKYRILSHQSSSTLEFQSPTKADSGEYSCKASNQHGSDSCSATLTVTGVYLCKASNPVGTTTFTTELRVVSKPSFVKTFEPVSAAVDEALHLECQVDEDTGVSVTWTRDSRKVHQTMECKMSFEDKVAVLEIPKSKLKDSGKYVCTATNEAGSSTCQAQVTVQEPPAFVKKMEPKLTWKQGIAARLQCTIKGSPELHVHWFCNDRELSHGDKYKISFKNGAATLEMVNVLVTDSGTYICEVSNDAGSDSCNTLITVKEPPSIRKELQTVEAVKGSPAHLECEITGTGPFEITWFKNKKAITSDQRYKVVSQESLARLEIQTFESADVGDYQCVASNDVGKISTKAHAKLKEPPSFSKRIESIVAVLENTVKLQGSIKGSAPITVKWMKDSEILRDDDPNISMRFENNVASLTISTVTISHGGKYTCQAENEAGQQKCDATLTVQEPARVLEPAESISVTAGDSATLECSITGSPDLKVKWFKDGKEMASGRKYKITLKEKTAMLKILAAEKDDTSEYRMEVSNKVGKDQCTCSVTVLDRTMPPFFTKALKRVDGSLSAEVSMDCKVSGSQPMTIVWFKDDAEIESGGRFLSEYKDSSATLRIVKLQKADSGVYKCRATNSAGFKETSGTLYVKEPPAFTVKPDNLEVIPGSNVSLKSAFTGTAPLAVKWFREEKEISTGGSYFIKKDASSSSLDLHSVKPSDSAKFTCQVSNDAGKVDCTAVLFVKEPPKFEKKLEASKMATSGSSVKIECRATGTPVISFKWFKDEIEISSNHKYTMAVNDSVASLGVVNSGVEDSGDYVCVASSEAGSDRCCCTITVKDVVKGSELVLEGQLSGSAPFTVSFYKNAKLLRNDKRHKVTVNDHQVVLQVLSVEAADTGNYMCCVENEVGNTSKPPSFVQKLENMSCLVSKEVSLHCSLKGSEPMTLSWLKDDHELKETEHIQITYEDKISLLHITSVHADHAGKYTCLAHNQAGRQKCSSVLTVKEPAKITEEAKSISVTQGDPATLECRFSGTKPLKAMWLKGGNELALGQRYKIQSTDTSSTLKILKTETNDNGDYTFEVSNDVGHSSCDASLTILDQILPPSFTRKLKQTESIKGSFAHLECLVSGSLPITLQWYKDEKEIQTDEKHKCTFFENVAFLEIARLDSKDSGSYTCIARNKAGSDQCSGTLLVKEPPCVLEKPESMSVLPGSKVKFNVLISGTPPLTIKWFKDRKEILSSSDCCVVKDNNSTLLEIFFAKTSDSGDYICEIQNDVGSTSCQAALFVKEPPKFIRSPERMSVVRPGQNKVFECQVTGTPEIDIYWFRGSSEIVPSDRYRMTFINSVATLELSGAEVRDSGQFYCEARNEAGSESCSMELQVKEPPTFVRELSLADVVKGSIASFECGVAGTAPFEITWFKNSKEIKSSAKHTISQVSGTLTLEVQKCDAVDVGEYQCTVSNEVGSTTCKTTLNIKEPPSFTKKVENAVNVLGTMAEFQCAVKGSPTLSVQWQKDESWILDDSKIERTFENNIAMLRIPACEASHSGKYTCQVANEAGQDRCFAILTVQEPPQIPEKPEVIKVTVGDPVSLECKVTGSPQLKVKWMKNGKDLQSIRQHKLSFNNNVSSLKIHSAQREDEGEYFFEVANHISSCSCKVKVIVLEQVIPPSFIKPLSELQEILGSFVQISCKISGSLPISVEWQKDGRQISSGVKHKLIQQDNSVSIEIEQLEKSDAGSYSCKLTNKAGSCESNGTLRVKEPPSFTVLPESQAALPNGNVRFKGTFTGSAPFTVKWLKDDTELMTGPTCFTGLEGQSCFLDLYLVSPAHSGVYSCQVSNDAGSARCSADLTVKEPPEFVLKLPGTKFVKQGEPLHLECKISGTPPLKMTWYKNDSQVTEGSNYRMSFVDSVAVLELLTTSFHDDGVYTCEAQNDAGSVSCSTTITVKDPPSFIKVPQPVEGLKAKDVSLYCEISGTSPFQITWFKDRKPLMESRKYKMVSEGSSATLHIIGLEPSDAGEYECKVSNSVGSETCQTSVKLREPPSFVKRLSNMTVILGEEVTFVATVKGSEPITVSWVQDKDHILRDGDNRKITFENNQVTLRVFKVDATTAGKYTCQLTNDAGNVECFANLTVLEPAKIVDKPDALSVTAGDIAALEVKVCGTPQLFPKWFKDGVELASGRKYKISFSKMISSLKVLSAERLDTGEYTFEVENEVGKDLSKINLTVLDKIIPPKFSRTLKDCNAVVGNAGDMECKVSGSPPFVISWYHDGEEIQKGPNYEIAFSDNNCTLKVPTLKLSDSGVYKCTAVNKAGSAETSASFTVKEPPTFVVQPQPAEAMPGTSVTFSAIVKGSAPLKLKWFRGTKEIIAGQDCEISLKDNQARMELYNVNKSHAGEYTCQIINDAGKDSCPVNLTVKEPACFSKKLKDVTVEKGKPLMLECTYTGSPMITVNWYKDGQQIFASYKYNITTTESSCILECLSTEEKEATGKFSCQVSNDAGTDTCESTVTILEPPYFIEALEPMEVTAGDAVCLKCQLAGTPEIKVSWFKADGKVRSSPTCKLEYSKGVACLKLSKAGKSDVGEYTCKAENRIGSASSTCRLSVQAAKTPPSFPKKITSLQQTEGQVVRFECRVAGSSPIEVSWLRDGEPLKGHEFSMLYDDNTAMLEISRGEMRHSGEYSCVATNSVGSASCRAKLTLQGLSLENLTGH</sequence>
<evidence type="ECO:0000256" key="1">
    <source>
        <dbReference type="ARBA" id="ARBA00023319"/>
    </source>
</evidence>
<proteinExistence type="predicted"/>
<feature type="domain" description="Ig-like" evidence="2">
    <location>
        <begin position="1703"/>
        <end position="1791"/>
    </location>
</feature>
<dbReference type="InterPro" id="IPR036179">
    <property type="entry name" value="Ig-like_dom_sf"/>
</dbReference>
<feature type="domain" description="Ig-like" evidence="2">
    <location>
        <begin position="1796"/>
        <end position="1884"/>
    </location>
</feature>
<feature type="domain" description="Ig-like" evidence="2">
    <location>
        <begin position="2266"/>
        <end position="2354"/>
    </location>
</feature>
<dbReference type="GO" id="GO:0003007">
    <property type="term" value="P:heart morphogenesis"/>
    <property type="evidence" value="ECO:0007669"/>
    <property type="project" value="UniProtKB-ARBA"/>
</dbReference>
<name>A0AA47NYG2_MERPO</name>
<feature type="domain" description="Ig-like" evidence="2">
    <location>
        <begin position="1141"/>
        <end position="1229"/>
    </location>
</feature>
<dbReference type="InterPro" id="IPR013783">
    <property type="entry name" value="Ig-like_fold"/>
</dbReference>
<feature type="domain" description="Ig-like" evidence="2">
    <location>
        <begin position="502"/>
        <end position="687"/>
    </location>
</feature>
<feature type="domain" description="Ig-like" evidence="2">
    <location>
        <begin position="2359"/>
        <end position="2447"/>
    </location>
</feature>
<feature type="domain" description="Ig-like" evidence="2">
    <location>
        <begin position="1889"/>
        <end position="1978"/>
    </location>
</feature>
<dbReference type="InterPro" id="IPR007110">
    <property type="entry name" value="Ig-like_dom"/>
</dbReference>
<feature type="domain" description="Ig-like" evidence="2">
    <location>
        <begin position="1044"/>
        <end position="1133"/>
    </location>
</feature>
<feature type="domain" description="Ig-like" evidence="2">
    <location>
        <begin position="316"/>
        <end position="406"/>
    </location>
</feature>
<keyword evidence="1" id="KW-0393">Immunoglobulin domain</keyword>
<feature type="domain" description="Ig-like" evidence="2">
    <location>
        <begin position="1514"/>
        <end position="1602"/>
    </location>
</feature>
<dbReference type="PANTHER" id="PTHR47633:SF13">
    <property type="entry name" value="MYOPALLADIN"/>
    <property type="match status" value="1"/>
</dbReference>
<feature type="domain" description="Ig-like" evidence="2">
    <location>
        <begin position="692"/>
        <end position="780"/>
    </location>
</feature>
<feature type="domain" description="Ig-like" evidence="2">
    <location>
        <begin position="1234"/>
        <end position="1322"/>
    </location>
</feature>
<feature type="domain" description="Ig-like" evidence="2">
    <location>
        <begin position="1607"/>
        <end position="1695"/>
    </location>
</feature>
<comment type="caution">
    <text evidence="3">The sequence shown here is derived from an EMBL/GenBank/DDBJ whole genome shotgun (WGS) entry which is preliminary data.</text>
</comment>
<keyword evidence="4" id="KW-1185">Reference proteome</keyword>
<dbReference type="SMART" id="SM00406">
    <property type="entry name" value="IGv"/>
    <property type="match status" value="5"/>
</dbReference>
<organism evidence="3 4">
    <name type="scientific">Merluccius polli</name>
    <name type="common">Benguela hake</name>
    <name type="synonym">Merluccius cadenati</name>
    <dbReference type="NCBI Taxonomy" id="89951"/>
    <lineage>
        <taxon>Eukaryota</taxon>
        <taxon>Metazoa</taxon>
        <taxon>Chordata</taxon>
        <taxon>Craniata</taxon>
        <taxon>Vertebrata</taxon>
        <taxon>Euteleostomi</taxon>
        <taxon>Actinopterygii</taxon>
        <taxon>Neopterygii</taxon>
        <taxon>Teleostei</taxon>
        <taxon>Neoteleostei</taxon>
        <taxon>Acanthomorphata</taxon>
        <taxon>Zeiogadaria</taxon>
        <taxon>Gadariae</taxon>
        <taxon>Gadiformes</taxon>
        <taxon>Gadoidei</taxon>
        <taxon>Merlucciidae</taxon>
        <taxon>Merluccius</taxon>
    </lineage>
</organism>
<feature type="domain" description="Ig-like" evidence="2">
    <location>
        <begin position="222"/>
        <end position="311"/>
    </location>
</feature>
<evidence type="ECO:0000259" key="2">
    <source>
        <dbReference type="PROSITE" id="PS50835"/>
    </source>
</evidence>
<protein>
    <submittedName>
        <fullName evidence="3">Titin</fullName>
    </submittedName>
</protein>
<dbReference type="InterPro" id="IPR003598">
    <property type="entry name" value="Ig_sub2"/>
</dbReference>
<feature type="domain" description="Ig-like" evidence="2">
    <location>
        <begin position="2642"/>
        <end position="2729"/>
    </location>
</feature>